<organism evidence="2 3">
    <name type="scientific">Enterocloster bolteae (strain ATCC BAA-613 / DSM 15670 / CCUG 46953 / JCM 12243 / WAL 16351)</name>
    <name type="common">Clostridium bolteae</name>
    <dbReference type="NCBI Taxonomy" id="411902"/>
    <lineage>
        <taxon>Bacteria</taxon>
        <taxon>Bacillati</taxon>
        <taxon>Bacillota</taxon>
        <taxon>Clostridia</taxon>
        <taxon>Lachnospirales</taxon>
        <taxon>Lachnospiraceae</taxon>
        <taxon>Enterocloster</taxon>
    </lineage>
</organism>
<protein>
    <recommendedName>
        <fullName evidence="4">DUF5058 family protein</fullName>
    </recommendedName>
</protein>
<evidence type="ECO:0000256" key="1">
    <source>
        <dbReference type="SAM" id="Phobius"/>
    </source>
</evidence>
<proteinExistence type="predicted"/>
<dbReference type="Pfam" id="PF16481">
    <property type="entry name" value="DUF5058"/>
    <property type="match status" value="1"/>
</dbReference>
<dbReference type="eggNOG" id="ENOG502ZA1I">
    <property type="taxonomic scope" value="Bacteria"/>
</dbReference>
<dbReference type="Proteomes" id="UP000005396">
    <property type="component" value="Unassembled WGS sequence"/>
</dbReference>
<accession>A8RHJ7</accession>
<dbReference type="PaxDb" id="411902-CLOBOL_00435"/>
<evidence type="ECO:0000313" key="2">
    <source>
        <dbReference type="EMBL" id="EDP18999.1"/>
    </source>
</evidence>
<comment type="caution">
    <text evidence="2">The sequence shown here is derived from an EMBL/GenBank/DDBJ whole genome shotgun (WGS) entry which is preliminary data.</text>
</comment>
<feature type="transmembrane region" description="Helical" evidence="1">
    <location>
        <begin position="12"/>
        <end position="34"/>
    </location>
</feature>
<feature type="transmembrane region" description="Helical" evidence="1">
    <location>
        <begin position="224"/>
        <end position="243"/>
    </location>
</feature>
<feature type="transmembrane region" description="Helical" evidence="1">
    <location>
        <begin position="54"/>
        <end position="75"/>
    </location>
</feature>
<sequence length="274" mass="29428">MNCFTNIRENNGLFYIVVFIQKNYNIPIFIDFLLLLEEGFHMPREIQQLVNSPILWMITLMSIALVLGMAAYFLVKSIKVAKSIGVTKEQISITVKTAGISAVAPSVVIAVGMISLLVMVGAPTALLRLSVVGNVGYELQSVGIAADAFGTTASAATLTPGIFQTTVFLMAFGCIGYLVIPALLCTKMDKVIRKISGKDATVATIISTAAILGCYAYVDAPYILKMDASTVALAGGFAVMLLLQAIQKRTRKKWLLEWGLLISMAAGMCLGLFV</sequence>
<keyword evidence="1" id="KW-0812">Transmembrane</keyword>
<feature type="transmembrane region" description="Helical" evidence="1">
    <location>
        <begin position="95"/>
        <end position="120"/>
    </location>
</feature>
<feature type="transmembrane region" description="Helical" evidence="1">
    <location>
        <begin position="161"/>
        <end position="180"/>
    </location>
</feature>
<feature type="transmembrane region" description="Helical" evidence="1">
    <location>
        <begin position="255"/>
        <end position="273"/>
    </location>
</feature>
<dbReference type="AlphaFoldDB" id="A8RHJ7"/>
<reference evidence="2 3" key="2">
    <citation type="submission" date="2007-09" db="EMBL/GenBank/DDBJ databases">
        <title>Draft genome sequence of Clostridium bolteae (ATCC BAA-613).</title>
        <authorList>
            <person name="Sudarsanam P."/>
            <person name="Ley R."/>
            <person name="Guruge J."/>
            <person name="Turnbaugh P.J."/>
            <person name="Mahowald M."/>
            <person name="Liep D."/>
            <person name="Gordon J."/>
        </authorList>
    </citation>
    <scope>NUCLEOTIDE SEQUENCE [LARGE SCALE GENOMIC DNA]</scope>
    <source>
        <strain evidence="3">ATCC BAA-613 / DSM 15670 / CCUG 46953 / JCM 12243 / WAL 16351</strain>
    </source>
</reference>
<dbReference type="InterPro" id="IPR032479">
    <property type="entry name" value="DUF5058"/>
</dbReference>
<evidence type="ECO:0008006" key="4">
    <source>
        <dbReference type="Google" id="ProtNLM"/>
    </source>
</evidence>
<keyword evidence="1" id="KW-0472">Membrane</keyword>
<dbReference type="EMBL" id="ABCC02000009">
    <property type="protein sequence ID" value="EDP18999.1"/>
    <property type="molecule type" value="Genomic_DNA"/>
</dbReference>
<name>A8RHJ7_ENTBW</name>
<keyword evidence="1" id="KW-1133">Transmembrane helix</keyword>
<feature type="transmembrane region" description="Helical" evidence="1">
    <location>
        <begin position="200"/>
        <end position="218"/>
    </location>
</feature>
<evidence type="ECO:0000313" key="3">
    <source>
        <dbReference type="Proteomes" id="UP000005396"/>
    </source>
</evidence>
<reference evidence="2 3" key="1">
    <citation type="submission" date="2007-08" db="EMBL/GenBank/DDBJ databases">
        <authorList>
            <person name="Fulton L."/>
            <person name="Clifton S."/>
            <person name="Fulton B."/>
            <person name="Xu J."/>
            <person name="Minx P."/>
            <person name="Pepin K.H."/>
            <person name="Johnson M."/>
            <person name="Thiruvilangam P."/>
            <person name="Bhonagiri V."/>
            <person name="Nash W.E."/>
            <person name="Mardis E.R."/>
            <person name="Wilson R.K."/>
        </authorList>
    </citation>
    <scope>NUCLEOTIDE SEQUENCE [LARGE SCALE GENOMIC DNA]</scope>
    <source>
        <strain evidence="3">ATCC BAA-613 / DSM 15670 / CCUG 46953 / JCM 12243 / WAL 16351</strain>
    </source>
</reference>
<dbReference type="HOGENOM" id="CLU_101764_0_0_9"/>
<gene>
    <name evidence="2" type="ORF">CLOBOL_00435</name>
</gene>